<evidence type="ECO:0000256" key="1">
    <source>
        <dbReference type="ARBA" id="ARBA00001946"/>
    </source>
</evidence>
<evidence type="ECO:0000256" key="6">
    <source>
        <dbReference type="RuleBase" id="RU004466"/>
    </source>
</evidence>
<dbReference type="PANTHER" id="PTHR12001:SF85">
    <property type="entry name" value="SHORT CHAIN ISOPRENYL DIPHOSPHATE SYNTHASE"/>
    <property type="match status" value="1"/>
</dbReference>
<comment type="caution">
    <text evidence="7">The sequence shown here is derived from an EMBL/GenBank/DDBJ whole genome shotgun (WGS) entry which is preliminary data.</text>
</comment>
<dbReference type="Proteomes" id="UP000321720">
    <property type="component" value="Unassembled WGS sequence"/>
</dbReference>
<sequence>MHAPSAGDAELPALREAMAAACSGGRRLRPALVAAAYRAYGGTDPAPAAHVGEAVELLHGAFVMHDDVIDHDEVRRGRPNVVGTFARRARGAGAAGGPADDYARAAGILAGDLALVAAARGFATTPAPAPVVARLLDLLDEAVTASAAGELRDVRLALRLERPDLAETLAVTHLKTAAYSFCLPLRAGALLAGADDTALVRLDELGRLAGVAFQLQDDLVGVFGDPRVTGKSALGDLREGKVTALVAHAATTPWWTRIEPHLGDPDLSTAQAGAVRRALEDCGARAFVAELAAAHLGAARDLAARAGLPDELLVAVLGPVATLVERAA</sequence>
<name>A0A511J6U0_9CELL</name>
<dbReference type="GO" id="GO:0046872">
    <property type="term" value="F:metal ion binding"/>
    <property type="evidence" value="ECO:0007669"/>
    <property type="project" value="UniProtKB-KW"/>
</dbReference>
<dbReference type="GO" id="GO:0008299">
    <property type="term" value="P:isoprenoid biosynthetic process"/>
    <property type="evidence" value="ECO:0007669"/>
    <property type="project" value="InterPro"/>
</dbReference>
<dbReference type="InterPro" id="IPR000092">
    <property type="entry name" value="Polyprenyl_synt"/>
</dbReference>
<accession>A0A511J6U0</accession>
<comment type="similarity">
    <text evidence="2 6">Belongs to the FPP/GGPP synthase family.</text>
</comment>
<dbReference type="PANTHER" id="PTHR12001">
    <property type="entry name" value="GERANYLGERANYL PYROPHOSPHATE SYNTHASE"/>
    <property type="match status" value="1"/>
</dbReference>
<dbReference type="GO" id="GO:0004659">
    <property type="term" value="F:prenyltransferase activity"/>
    <property type="evidence" value="ECO:0007669"/>
    <property type="project" value="InterPro"/>
</dbReference>
<comment type="cofactor">
    <cofactor evidence="1">
        <name>Mg(2+)</name>
        <dbReference type="ChEBI" id="CHEBI:18420"/>
    </cofactor>
</comment>
<evidence type="ECO:0000313" key="7">
    <source>
        <dbReference type="EMBL" id="GEL93717.1"/>
    </source>
</evidence>
<dbReference type="InterPro" id="IPR033749">
    <property type="entry name" value="Polyprenyl_synt_CS"/>
</dbReference>
<dbReference type="CDD" id="cd00685">
    <property type="entry name" value="Trans_IPPS_HT"/>
    <property type="match status" value="1"/>
</dbReference>
<keyword evidence="8" id="KW-1185">Reference proteome</keyword>
<dbReference type="EMBL" id="BJWG01000001">
    <property type="protein sequence ID" value="GEL93717.1"/>
    <property type="molecule type" value="Genomic_DNA"/>
</dbReference>
<gene>
    <name evidence="7" type="ORF">CCO02nite_03750</name>
</gene>
<keyword evidence="5" id="KW-0460">Magnesium</keyword>
<evidence type="ECO:0000256" key="2">
    <source>
        <dbReference type="ARBA" id="ARBA00006706"/>
    </source>
</evidence>
<dbReference type="SFLD" id="SFLDS00005">
    <property type="entry name" value="Isoprenoid_Synthase_Type_I"/>
    <property type="match status" value="1"/>
</dbReference>
<dbReference type="PROSITE" id="PS00723">
    <property type="entry name" value="POLYPRENYL_SYNTHASE_1"/>
    <property type="match status" value="1"/>
</dbReference>
<keyword evidence="3 6" id="KW-0808">Transferase</keyword>
<reference evidence="7 8" key="1">
    <citation type="submission" date="2019-07" db="EMBL/GenBank/DDBJ databases">
        <title>Whole genome shotgun sequence of Cellulomonas composti NBRC 100758.</title>
        <authorList>
            <person name="Hosoyama A."/>
            <person name="Uohara A."/>
            <person name="Ohji S."/>
            <person name="Ichikawa N."/>
        </authorList>
    </citation>
    <scope>NUCLEOTIDE SEQUENCE [LARGE SCALE GENOMIC DNA]</scope>
    <source>
        <strain evidence="7 8">NBRC 100758</strain>
    </source>
</reference>
<evidence type="ECO:0000256" key="4">
    <source>
        <dbReference type="ARBA" id="ARBA00022723"/>
    </source>
</evidence>
<dbReference type="Pfam" id="PF00348">
    <property type="entry name" value="polyprenyl_synt"/>
    <property type="match status" value="1"/>
</dbReference>
<dbReference type="InterPro" id="IPR008949">
    <property type="entry name" value="Isoprenoid_synthase_dom_sf"/>
</dbReference>
<evidence type="ECO:0000256" key="3">
    <source>
        <dbReference type="ARBA" id="ARBA00022679"/>
    </source>
</evidence>
<dbReference type="AlphaFoldDB" id="A0A511J6U0"/>
<dbReference type="RefSeq" id="WP_246117266.1">
    <property type="nucleotide sequence ID" value="NZ_BJWG01000001.1"/>
</dbReference>
<proteinExistence type="inferred from homology"/>
<evidence type="ECO:0000256" key="5">
    <source>
        <dbReference type="ARBA" id="ARBA00022842"/>
    </source>
</evidence>
<dbReference type="Gene3D" id="1.10.600.10">
    <property type="entry name" value="Farnesyl Diphosphate Synthase"/>
    <property type="match status" value="1"/>
</dbReference>
<dbReference type="SUPFAM" id="SSF48576">
    <property type="entry name" value="Terpenoid synthases"/>
    <property type="match status" value="1"/>
</dbReference>
<evidence type="ECO:0000313" key="8">
    <source>
        <dbReference type="Proteomes" id="UP000321720"/>
    </source>
</evidence>
<keyword evidence="4" id="KW-0479">Metal-binding</keyword>
<organism evidence="7 8">
    <name type="scientific">Cellulomonas composti</name>
    <dbReference type="NCBI Taxonomy" id="266130"/>
    <lineage>
        <taxon>Bacteria</taxon>
        <taxon>Bacillati</taxon>
        <taxon>Actinomycetota</taxon>
        <taxon>Actinomycetes</taxon>
        <taxon>Micrococcales</taxon>
        <taxon>Cellulomonadaceae</taxon>
        <taxon>Cellulomonas</taxon>
    </lineage>
</organism>
<protein>
    <submittedName>
        <fullName evidence="7">Geranylgeranyl pyrophosphate synthase</fullName>
    </submittedName>
</protein>